<protein>
    <recommendedName>
        <fullName evidence="1">Reverse transcriptase domain-containing protein</fullName>
    </recommendedName>
</protein>
<evidence type="ECO:0000313" key="2">
    <source>
        <dbReference type="EMBL" id="GBM39665.1"/>
    </source>
</evidence>
<name>A0A4Y2FH05_ARAVE</name>
<dbReference type="InterPro" id="IPR000477">
    <property type="entry name" value="RT_dom"/>
</dbReference>
<dbReference type="OrthoDB" id="412006at2759"/>
<dbReference type="Proteomes" id="UP000499080">
    <property type="component" value="Unassembled WGS sequence"/>
</dbReference>
<evidence type="ECO:0000313" key="3">
    <source>
        <dbReference type="Proteomes" id="UP000499080"/>
    </source>
</evidence>
<dbReference type="PANTHER" id="PTHR19446">
    <property type="entry name" value="REVERSE TRANSCRIPTASES"/>
    <property type="match status" value="1"/>
</dbReference>
<accession>A0A4Y2FH05</accession>
<feature type="domain" description="Reverse transcriptase" evidence="1">
    <location>
        <begin position="1"/>
        <end position="169"/>
    </location>
</feature>
<sequence>MIVPESWRIPKIIRILKPGKNAAEVTSYRPITLTSVLGKIFKRIILAMLLRFYLENNFFFPFHAGFLLYKGCDSLSAALLNEVLTARALKKFVYGISLDIKAAYDNVWHDGLMLKLLQSEARGKTSGSLFSYKTPKLLFYGELYLLQSSSTKGASLKEVSFPLFFSQFS</sequence>
<evidence type="ECO:0000259" key="1">
    <source>
        <dbReference type="PROSITE" id="PS50878"/>
    </source>
</evidence>
<gene>
    <name evidence="2" type="ORF">AVEN_104886_1</name>
</gene>
<dbReference type="EMBL" id="BGPR01000904">
    <property type="protein sequence ID" value="GBM39665.1"/>
    <property type="molecule type" value="Genomic_DNA"/>
</dbReference>
<dbReference type="PROSITE" id="PS50878">
    <property type="entry name" value="RT_POL"/>
    <property type="match status" value="1"/>
</dbReference>
<dbReference type="Pfam" id="PF00078">
    <property type="entry name" value="RVT_1"/>
    <property type="match status" value="1"/>
</dbReference>
<keyword evidence="3" id="KW-1185">Reference proteome</keyword>
<dbReference type="AlphaFoldDB" id="A0A4Y2FH05"/>
<reference evidence="2 3" key="1">
    <citation type="journal article" date="2019" name="Sci. Rep.">
        <title>Orb-weaving spider Araneus ventricosus genome elucidates the spidroin gene catalogue.</title>
        <authorList>
            <person name="Kono N."/>
            <person name="Nakamura H."/>
            <person name="Ohtoshi R."/>
            <person name="Moran D.A.P."/>
            <person name="Shinohara A."/>
            <person name="Yoshida Y."/>
            <person name="Fujiwara M."/>
            <person name="Mori M."/>
            <person name="Tomita M."/>
            <person name="Arakawa K."/>
        </authorList>
    </citation>
    <scope>NUCLEOTIDE SEQUENCE [LARGE SCALE GENOMIC DNA]</scope>
</reference>
<proteinExistence type="predicted"/>
<organism evidence="2 3">
    <name type="scientific">Araneus ventricosus</name>
    <name type="common">Orbweaver spider</name>
    <name type="synonym">Epeira ventricosa</name>
    <dbReference type="NCBI Taxonomy" id="182803"/>
    <lineage>
        <taxon>Eukaryota</taxon>
        <taxon>Metazoa</taxon>
        <taxon>Ecdysozoa</taxon>
        <taxon>Arthropoda</taxon>
        <taxon>Chelicerata</taxon>
        <taxon>Arachnida</taxon>
        <taxon>Araneae</taxon>
        <taxon>Araneomorphae</taxon>
        <taxon>Entelegynae</taxon>
        <taxon>Araneoidea</taxon>
        <taxon>Araneidae</taxon>
        <taxon>Araneus</taxon>
    </lineage>
</organism>
<comment type="caution">
    <text evidence="2">The sequence shown here is derived from an EMBL/GenBank/DDBJ whole genome shotgun (WGS) entry which is preliminary data.</text>
</comment>